<protein>
    <recommendedName>
        <fullName evidence="3">Secreted protein</fullName>
    </recommendedName>
</protein>
<reference evidence="2" key="1">
    <citation type="journal article" date="2019" name="Int. J. Syst. Evol. Microbiol.">
        <title>The Global Catalogue of Microorganisms (GCM) 10K type strain sequencing project: providing services to taxonomists for standard genome sequencing and annotation.</title>
        <authorList>
            <consortium name="The Broad Institute Genomics Platform"/>
            <consortium name="The Broad Institute Genome Sequencing Center for Infectious Disease"/>
            <person name="Wu L."/>
            <person name="Ma J."/>
        </authorList>
    </citation>
    <scope>NUCLEOTIDE SEQUENCE [LARGE SCALE GENOMIC DNA]</scope>
    <source>
        <strain evidence="2">CGMCC 1.15795</strain>
    </source>
</reference>
<keyword evidence="2" id="KW-1185">Reference proteome</keyword>
<evidence type="ECO:0000313" key="2">
    <source>
        <dbReference type="Proteomes" id="UP001597197"/>
    </source>
</evidence>
<dbReference type="RefSeq" id="WP_382319404.1">
    <property type="nucleotide sequence ID" value="NZ_JBHUIA010000001.1"/>
</dbReference>
<sequence>MRLLLRPYVALLLLLCLTRTLLPEAWILALHAHEHTAAEPAFAPRAKRQPGKALLTTKHTHCQTEQFYNVAYQPAPPVAVPLPHRGPTYRPLAVPATLACSAAALRRTALRGPPRA</sequence>
<comment type="caution">
    <text evidence="1">The sequence shown here is derived from an EMBL/GenBank/DDBJ whole genome shotgun (WGS) entry which is preliminary data.</text>
</comment>
<name>A0ABW4QNT4_9BACT</name>
<evidence type="ECO:0008006" key="3">
    <source>
        <dbReference type="Google" id="ProtNLM"/>
    </source>
</evidence>
<gene>
    <name evidence="1" type="ORF">ACFSDX_00915</name>
</gene>
<dbReference type="Proteomes" id="UP001597197">
    <property type="component" value="Unassembled WGS sequence"/>
</dbReference>
<proteinExistence type="predicted"/>
<dbReference type="EMBL" id="JBHUFD010000001">
    <property type="protein sequence ID" value="MFD1870969.1"/>
    <property type="molecule type" value="Genomic_DNA"/>
</dbReference>
<organism evidence="1 2">
    <name type="scientific">Hymenobacter bucti</name>
    <dbReference type="NCBI Taxonomy" id="1844114"/>
    <lineage>
        <taxon>Bacteria</taxon>
        <taxon>Pseudomonadati</taxon>
        <taxon>Bacteroidota</taxon>
        <taxon>Cytophagia</taxon>
        <taxon>Cytophagales</taxon>
        <taxon>Hymenobacteraceae</taxon>
        <taxon>Hymenobacter</taxon>
    </lineage>
</organism>
<accession>A0ABW4QNT4</accession>
<evidence type="ECO:0000313" key="1">
    <source>
        <dbReference type="EMBL" id="MFD1870969.1"/>
    </source>
</evidence>